<gene>
    <name evidence="2" type="ORF">SPARVUS_LOCUS3227650</name>
</gene>
<protein>
    <submittedName>
        <fullName evidence="2">Uncharacterized protein</fullName>
    </submittedName>
</protein>
<dbReference type="Proteomes" id="UP001162483">
    <property type="component" value="Unassembled WGS sequence"/>
</dbReference>
<proteinExistence type="predicted"/>
<feature type="region of interest" description="Disordered" evidence="1">
    <location>
        <begin position="13"/>
        <end position="83"/>
    </location>
</feature>
<reference evidence="2" key="1">
    <citation type="submission" date="2023-05" db="EMBL/GenBank/DDBJ databases">
        <authorList>
            <person name="Stuckert A."/>
        </authorList>
    </citation>
    <scope>NUCLEOTIDE SEQUENCE</scope>
</reference>
<evidence type="ECO:0000256" key="1">
    <source>
        <dbReference type="SAM" id="MobiDB-lite"/>
    </source>
</evidence>
<sequence length="123" mass="13787">MSLFKFRAALGNIKISSPHSRRDHNTDQHPPPLQREPDIDQQHPSPLLPPERAFHYHCPPYTGNPPPHPGKREDTHLHNSGHFWDQESGSAYTIKQPAASFRSHLVPMLRASLLSGKNAAAPL</sequence>
<accession>A0ABN9BMF2</accession>
<comment type="caution">
    <text evidence="2">The sequence shown here is derived from an EMBL/GenBank/DDBJ whole genome shotgun (WGS) entry which is preliminary data.</text>
</comment>
<dbReference type="EMBL" id="CATNWA010004857">
    <property type="protein sequence ID" value="CAI9548831.1"/>
    <property type="molecule type" value="Genomic_DNA"/>
</dbReference>
<evidence type="ECO:0000313" key="3">
    <source>
        <dbReference type="Proteomes" id="UP001162483"/>
    </source>
</evidence>
<organism evidence="2 3">
    <name type="scientific">Staurois parvus</name>
    <dbReference type="NCBI Taxonomy" id="386267"/>
    <lineage>
        <taxon>Eukaryota</taxon>
        <taxon>Metazoa</taxon>
        <taxon>Chordata</taxon>
        <taxon>Craniata</taxon>
        <taxon>Vertebrata</taxon>
        <taxon>Euteleostomi</taxon>
        <taxon>Amphibia</taxon>
        <taxon>Batrachia</taxon>
        <taxon>Anura</taxon>
        <taxon>Neobatrachia</taxon>
        <taxon>Ranoidea</taxon>
        <taxon>Ranidae</taxon>
        <taxon>Staurois</taxon>
    </lineage>
</organism>
<feature type="non-terminal residue" evidence="2">
    <location>
        <position position="123"/>
    </location>
</feature>
<keyword evidence="3" id="KW-1185">Reference proteome</keyword>
<evidence type="ECO:0000313" key="2">
    <source>
        <dbReference type="EMBL" id="CAI9548831.1"/>
    </source>
</evidence>
<name>A0ABN9BMF2_9NEOB</name>